<organism evidence="2 3">
    <name type="scientific">Pokkaliibacter plantistimulans</name>
    <dbReference type="NCBI Taxonomy" id="1635171"/>
    <lineage>
        <taxon>Bacteria</taxon>
        <taxon>Pseudomonadati</taxon>
        <taxon>Pseudomonadota</taxon>
        <taxon>Gammaproteobacteria</taxon>
        <taxon>Oceanospirillales</taxon>
        <taxon>Balneatrichaceae</taxon>
        <taxon>Pokkaliibacter</taxon>
    </lineage>
</organism>
<protein>
    <recommendedName>
        <fullName evidence="1">ASCH domain-containing protein</fullName>
    </recommendedName>
</protein>
<dbReference type="RefSeq" id="WP_110189145.1">
    <property type="nucleotide sequence ID" value="NZ_CP177354.1"/>
</dbReference>
<name>A0ABX5LS83_9GAMM</name>
<gene>
    <name evidence="2" type="ORF">WH50_20470</name>
</gene>
<sequence length="127" mass="14610">MPLKVIQFWSYSTGDNTLLERVLEGKKRAIVSRLHSQRPGTIDPRHFIVGEEAMVQDAQQRLRGRIRVTDIYQAAFAAIPEKLWQAEGCCDAEHLQAVMRHGWPDELLDDDYVFMAMHFDLVEVIGD</sequence>
<dbReference type="Gene3D" id="3.10.400.10">
    <property type="entry name" value="Sulfate adenylyltransferase"/>
    <property type="match status" value="1"/>
</dbReference>
<evidence type="ECO:0000313" key="3">
    <source>
        <dbReference type="Proteomes" id="UP000248090"/>
    </source>
</evidence>
<dbReference type="Pfam" id="PF04266">
    <property type="entry name" value="ASCH"/>
    <property type="match status" value="1"/>
</dbReference>
<dbReference type="InterPro" id="IPR015947">
    <property type="entry name" value="PUA-like_sf"/>
</dbReference>
<reference evidence="2 3" key="1">
    <citation type="submission" date="2015-03" db="EMBL/GenBank/DDBJ databases">
        <authorList>
            <person name="Krishnan R."/>
            <person name="Midha S."/>
            <person name="Patil P.B."/>
            <person name="Rameshkumar N."/>
        </authorList>
    </citation>
    <scope>NUCLEOTIDE SEQUENCE [LARGE SCALE GENOMIC DNA]</scope>
    <source>
        <strain evidence="2 3">L1E11</strain>
    </source>
</reference>
<dbReference type="SUPFAM" id="SSF88697">
    <property type="entry name" value="PUA domain-like"/>
    <property type="match status" value="1"/>
</dbReference>
<feature type="domain" description="ASCH" evidence="1">
    <location>
        <begin position="16"/>
        <end position="122"/>
    </location>
</feature>
<dbReference type="Proteomes" id="UP000248090">
    <property type="component" value="Unassembled WGS sequence"/>
</dbReference>
<dbReference type="EMBL" id="LAPT01000109">
    <property type="protein sequence ID" value="PXF29516.1"/>
    <property type="molecule type" value="Genomic_DNA"/>
</dbReference>
<proteinExistence type="predicted"/>
<dbReference type="InterPro" id="IPR007374">
    <property type="entry name" value="ASCH_domain"/>
</dbReference>
<evidence type="ECO:0000259" key="1">
    <source>
        <dbReference type="Pfam" id="PF04266"/>
    </source>
</evidence>
<keyword evidence="3" id="KW-1185">Reference proteome</keyword>
<comment type="caution">
    <text evidence="2">The sequence shown here is derived from an EMBL/GenBank/DDBJ whole genome shotgun (WGS) entry which is preliminary data.</text>
</comment>
<accession>A0ABX5LS83</accession>
<evidence type="ECO:0000313" key="2">
    <source>
        <dbReference type="EMBL" id="PXF29516.1"/>
    </source>
</evidence>